<protein>
    <recommendedName>
        <fullName evidence="4">Sulfur reduction protein DsrE</fullName>
    </recommendedName>
</protein>
<evidence type="ECO:0000313" key="2">
    <source>
        <dbReference type="EMBL" id="MCP9764464.1"/>
    </source>
</evidence>
<comment type="caution">
    <text evidence="2">The sequence shown here is derived from an EMBL/GenBank/DDBJ whole genome shotgun (WGS) entry which is preliminary data.</text>
</comment>
<feature type="signal peptide" evidence="1">
    <location>
        <begin position="1"/>
        <end position="24"/>
    </location>
</feature>
<evidence type="ECO:0000313" key="3">
    <source>
        <dbReference type="Proteomes" id="UP001204144"/>
    </source>
</evidence>
<feature type="chain" id="PRO_5042222318" description="Sulfur reduction protein DsrE" evidence="1">
    <location>
        <begin position="25"/>
        <end position="148"/>
    </location>
</feature>
<proteinExistence type="predicted"/>
<accession>A0AAE3H3I5</accession>
<dbReference type="AlphaFoldDB" id="A0AAE3H3I5"/>
<name>A0AAE3H3I5_9BACT</name>
<dbReference type="Pfam" id="PF02635">
    <property type="entry name" value="DsrE"/>
    <property type="match status" value="1"/>
</dbReference>
<dbReference type="Proteomes" id="UP001204144">
    <property type="component" value="Unassembled WGS sequence"/>
</dbReference>
<organism evidence="2 3">
    <name type="scientific">Lacihabitans soyangensis</name>
    <dbReference type="NCBI Taxonomy" id="869394"/>
    <lineage>
        <taxon>Bacteria</taxon>
        <taxon>Pseudomonadati</taxon>
        <taxon>Bacteroidota</taxon>
        <taxon>Cytophagia</taxon>
        <taxon>Cytophagales</taxon>
        <taxon>Leadbetterellaceae</taxon>
        <taxon>Lacihabitans</taxon>
    </lineage>
</organism>
<evidence type="ECO:0008006" key="4">
    <source>
        <dbReference type="Google" id="ProtNLM"/>
    </source>
</evidence>
<keyword evidence="1" id="KW-0732">Signal</keyword>
<gene>
    <name evidence="2" type="ORF">EGI31_16085</name>
</gene>
<keyword evidence="3" id="KW-1185">Reference proteome</keyword>
<dbReference type="EMBL" id="RJUF01000173">
    <property type="protein sequence ID" value="MCP9764464.1"/>
    <property type="molecule type" value="Genomic_DNA"/>
</dbReference>
<evidence type="ECO:0000256" key="1">
    <source>
        <dbReference type="SAM" id="SignalP"/>
    </source>
</evidence>
<dbReference type="SUPFAM" id="SSF75169">
    <property type="entry name" value="DsrEFH-like"/>
    <property type="match status" value="1"/>
</dbReference>
<dbReference type="InterPro" id="IPR003787">
    <property type="entry name" value="Sulphur_relay_DsrE/F-like"/>
</dbReference>
<reference evidence="2 3" key="1">
    <citation type="submission" date="2018-11" db="EMBL/GenBank/DDBJ databases">
        <title>Novel bacteria species description.</title>
        <authorList>
            <person name="Han J.-H."/>
        </authorList>
    </citation>
    <scope>NUCLEOTIDE SEQUENCE [LARGE SCALE GENOMIC DNA]</scope>
    <source>
        <strain evidence="2 3">KCTC23259</strain>
    </source>
</reference>
<dbReference type="Gene3D" id="3.40.1260.10">
    <property type="entry name" value="DsrEFH-like"/>
    <property type="match status" value="1"/>
</dbReference>
<sequence>MKKIQLVLPLIFIVLLLANHKASAQTTAAINQIENSIKADGKYAILAGNYKHFEGSVRTGLRMRKGSPNLQFQIVLIGTVVKEITTDKQLLALVEDCKTAGIQIVICQNAMKALNVTKSDLHPYIETTSSGFVYMFGLQENGYKVISL</sequence>
<dbReference type="RefSeq" id="WP_255038155.1">
    <property type="nucleotide sequence ID" value="NZ_RJUF01000173.1"/>
</dbReference>
<dbReference type="InterPro" id="IPR027396">
    <property type="entry name" value="DsrEFH-like"/>
</dbReference>